<organism evidence="1 2">
    <name type="scientific">Phytophthora citrophthora</name>
    <dbReference type="NCBI Taxonomy" id="4793"/>
    <lineage>
        <taxon>Eukaryota</taxon>
        <taxon>Sar</taxon>
        <taxon>Stramenopiles</taxon>
        <taxon>Oomycota</taxon>
        <taxon>Peronosporomycetes</taxon>
        <taxon>Peronosporales</taxon>
        <taxon>Peronosporaceae</taxon>
        <taxon>Phytophthora</taxon>
    </lineage>
</organism>
<gene>
    <name evidence="1" type="ORF">P3T76_007493</name>
</gene>
<dbReference type="InterPro" id="IPR052727">
    <property type="entry name" value="Rab4/Rab5_effector"/>
</dbReference>
<dbReference type="SUPFAM" id="SSF55961">
    <property type="entry name" value="Bet v1-like"/>
    <property type="match status" value="1"/>
</dbReference>
<dbReference type="Gene3D" id="3.30.530.20">
    <property type="match status" value="1"/>
</dbReference>
<dbReference type="Proteomes" id="UP001259832">
    <property type="component" value="Unassembled WGS sequence"/>
</dbReference>
<dbReference type="InterPro" id="IPR023393">
    <property type="entry name" value="START-like_dom_sf"/>
</dbReference>
<proteinExistence type="predicted"/>
<name>A0AAD9GLL4_9STRA</name>
<comment type="caution">
    <text evidence="1">The sequence shown here is derived from an EMBL/GenBank/DDBJ whole genome shotgun (WGS) entry which is preliminary data.</text>
</comment>
<sequence length="403" mass="44578">MVKGRFTVNPFKELVLSPSDISNLHEISSVILDSNLSRYEEFLNVEESKVDLNHWKLVKSRDNTKVYQEKTAGASRNAVPLPQASGSSSELPSLLCVGTTVGEMEDMMFGVVNPTLEIMRIKASYVEDLSGAAVLANIVDPTLEKPFNSLVVKWMEMDIPLQSMGLVRNRDYIYVEATGFVHLENGEKVGYHILHSVNFPETHDLPNRVRANLSICGFFRQVRPNASEIFVTGLMDPGGDMIRMLVVPTMANAFLSTLKYAHCGQMKKLQYMLEKRYAEAKELGTPNREHICVTCNAQITNRRLGDFGKSDASCKLCFGYVCGNCKIQRKLSFVTPDLLLAIRKVTFCAVCLNDAIRAPASDAARAQIITSVGGLSKQHSYHHGSEASTVSEYAISEYASSCG</sequence>
<keyword evidence="2" id="KW-1185">Reference proteome</keyword>
<dbReference type="EMBL" id="JASMQC010000013">
    <property type="protein sequence ID" value="KAK1940787.1"/>
    <property type="molecule type" value="Genomic_DNA"/>
</dbReference>
<evidence type="ECO:0000313" key="1">
    <source>
        <dbReference type="EMBL" id="KAK1940787.1"/>
    </source>
</evidence>
<dbReference type="PANTHER" id="PTHR13510">
    <property type="entry name" value="FYVE-FINGER-CONTAINING RAB5 EFFECTOR PROTEIN RABENOSYN-5-RELATED"/>
    <property type="match status" value="1"/>
</dbReference>
<evidence type="ECO:0000313" key="2">
    <source>
        <dbReference type="Proteomes" id="UP001259832"/>
    </source>
</evidence>
<reference evidence="1" key="1">
    <citation type="submission" date="2023-08" db="EMBL/GenBank/DDBJ databases">
        <title>Reference Genome Resource for the Citrus Pathogen Phytophthora citrophthora.</title>
        <authorList>
            <person name="Moller H."/>
            <person name="Coetzee B."/>
            <person name="Rose L.J."/>
            <person name="Van Niekerk J.M."/>
        </authorList>
    </citation>
    <scope>NUCLEOTIDE SEQUENCE</scope>
    <source>
        <strain evidence="1">STE-U-9442</strain>
    </source>
</reference>
<protein>
    <recommendedName>
        <fullName evidence="3">START domain-containing protein</fullName>
    </recommendedName>
</protein>
<dbReference type="AlphaFoldDB" id="A0AAD9GLL4"/>
<dbReference type="PANTHER" id="PTHR13510:SF44">
    <property type="entry name" value="RABENOSYN-5"/>
    <property type="match status" value="1"/>
</dbReference>
<evidence type="ECO:0008006" key="3">
    <source>
        <dbReference type="Google" id="ProtNLM"/>
    </source>
</evidence>
<accession>A0AAD9GLL4</accession>